<dbReference type="InterPro" id="IPR050368">
    <property type="entry name" value="ClC-type_chloride_channel"/>
</dbReference>
<dbReference type="RefSeq" id="WP_095917508.1">
    <property type="nucleotide sequence ID" value="NZ_CP022388.1"/>
</dbReference>
<keyword evidence="10" id="KW-0129">CBS domain</keyword>
<feature type="transmembrane region" description="Helical" evidence="11">
    <location>
        <begin position="375"/>
        <end position="398"/>
    </location>
</feature>
<feature type="transmembrane region" description="Helical" evidence="11">
    <location>
        <begin position="160"/>
        <end position="186"/>
    </location>
</feature>
<evidence type="ECO:0000256" key="1">
    <source>
        <dbReference type="ARBA" id="ARBA00004141"/>
    </source>
</evidence>
<evidence type="ECO:0000259" key="12">
    <source>
        <dbReference type="PROSITE" id="PS51371"/>
    </source>
</evidence>
<keyword evidence="3 11" id="KW-0812">Transmembrane</keyword>
<comment type="subcellular location">
    <subcellularLocation>
        <location evidence="1">Membrane</location>
        <topology evidence="1">Multi-pass membrane protein</topology>
    </subcellularLocation>
</comment>
<dbReference type="Gene3D" id="3.10.580.10">
    <property type="entry name" value="CBS-domain"/>
    <property type="match status" value="1"/>
</dbReference>
<gene>
    <name evidence="13" type="ORF">CGC56_08525</name>
</gene>
<keyword evidence="4 11" id="KW-1133">Transmembrane helix</keyword>
<evidence type="ECO:0000256" key="10">
    <source>
        <dbReference type="PROSITE-ProRule" id="PRU00703"/>
    </source>
</evidence>
<keyword evidence="6 11" id="KW-0472">Membrane</keyword>
<dbReference type="SUPFAM" id="SSF81340">
    <property type="entry name" value="Clc chloride channel"/>
    <property type="match status" value="1"/>
</dbReference>
<evidence type="ECO:0000256" key="3">
    <source>
        <dbReference type="ARBA" id="ARBA00022692"/>
    </source>
</evidence>
<dbReference type="PROSITE" id="PS51371">
    <property type="entry name" value="CBS"/>
    <property type="match status" value="2"/>
</dbReference>
<keyword evidence="9" id="KW-0407">Ion channel</keyword>
<dbReference type="InterPro" id="IPR001807">
    <property type="entry name" value="ClC"/>
</dbReference>
<evidence type="ECO:0000256" key="8">
    <source>
        <dbReference type="ARBA" id="ARBA00023214"/>
    </source>
</evidence>
<name>A0A250G4D3_9FLAO</name>
<dbReference type="SUPFAM" id="SSF54631">
    <property type="entry name" value="CBS-domain pair"/>
    <property type="match status" value="1"/>
</dbReference>
<evidence type="ECO:0000313" key="14">
    <source>
        <dbReference type="Proteomes" id="UP000243136"/>
    </source>
</evidence>
<organism evidence="13 14">
    <name type="scientific">Capnocytophaga canimorsus</name>
    <dbReference type="NCBI Taxonomy" id="28188"/>
    <lineage>
        <taxon>Bacteria</taxon>
        <taxon>Pseudomonadati</taxon>
        <taxon>Bacteroidota</taxon>
        <taxon>Flavobacteriia</taxon>
        <taxon>Flavobacteriales</taxon>
        <taxon>Flavobacteriaceae</taxon>
        <taxon>Capnocytophaga</taxon>
    </lineage>
</organism>
<evidence type="ECO:0000256" key="4">
    <source>
        <dbReference type="ARBA" id="ARBA00022989"/>
    </source>
</evidence>
<evidence type="ECO:0000256" key="7">
    <source>
        <dbReference type="ARBA" id="ARBA00023173"/>
    </source>
</evidence>
<accession>A0A250G4D3</accession>
<feature type="transmembrane region" description="Helical" evidence="11">
    <location>
        <begin position="418"/>
        <end position="437"/>
    </location>
</feature>
<dbReference type="PANTHER" id="PTHR43427:SF6">
    <property type="entry name" value="CHLORIDE CHANNEL PROTEIN CLC-E"/>
    <property type="match status" value="1"/>
</dbReference>
<feature type="transmembrane region" description="Helical" evidence="11">
    <location>
        <begin position="269"/>
        <end position="291"/>
    </location>
</feature>
<feature type="transmembrane region" description="Helical" evidence="11">
    <location>
        <begin position="114"/>
        <end position="133"/>
    </location>
</feature>
<dbReference type="InterPro" id="IPR000644">
    <property type="entry name" value="CBS_dom"/>
</dbReference>
<protein>
    <submittedName>
        <fullName evidence="13">Chloride channel protein</fullName>
    </submittedName>
</protein>
<evidence type="ECO:0000313" key="13">
    <source>
        <dbReference type="EMBL" id="ATA92194.1"/>
    </source>
</evidence>
<dbReference type="GO" id="GO:0005254">
    <property type="term" value="F:chloride channel activity"/>
    <property type="evidence" value="ECO:0007669"/>
    <property type="project" value="UniProtKB-KW"/>
</dbReference>
<feature type="transmembrane region" description="Helical" evidence="11">
    <location>
        <begin position="236"/>
        <end position="257"/>
    </location>
</feature>
<dbReference type="GO" id="GO:0034707">
    <property type="term" value="C:chloride channel complex"/>
    <property type="evidence" value="ECO:0007669"/>
    <property type="project" value="UniProtKB-KW"/>
</dbReference>
<dbReference type="AlphaFoldDB" id="A0A250G4D3"/>
<evidence type="ECO:0000256" key="6">
    <source>
        <dbReference type="ARBA" id="ARBA00023136"/>
    </source>
</evidence>
<dbReference type="CDD" id="cd02205">
    <property type="entry name" value="CBS_pair_SF"/>
    <property type="match status" value="1"/>
</dbReference>
<feature type="transmembrane region" description="Helical" evidence="11">
    <location>
        <begin position="65"/>
        <end position="83"/>
    </location>
</feature>
<keyword evidence="5" id="KW-0406">Ion transport</keyword>
<feature type="transmembrane region" description="Helical" evidence="11">
    <location>
        <begin position="325"/>
        <end position="354"/>
    </location>
</feature>
<keyword evidence="8" id="KW-0868">Chloride</keyword>
<sequence>MKINKNSWQVKFLFWRARYLTNRQFILILCALIGFLSGILAVLMKKFTLLIQSLLQNGLVMHYHRAFYFVFPTIGFFIVYLIIKYVIRHRVESGIPYTLYAISKLKGLMPTYQMYASLLTAPITVGFGGSVGLEGPMVASGSSISSNLGKLFHVNQSERMLLIACACAGTMAAMFKAPVAAIVFAIEVFSLDLTLMSLIPLISSSLLAVLTSYFFFGNEFLLPFYTHEDYKFADTPYYIGLGILSGIVSIYFSIAYERIIQFYESIDSLLKRLFFGGLMIGIIVFFIPPLYGEGFELMNNLIKGQPELSLNNNVFGWDLSNEWQIIALMGGLVLFKVIATATTVGAGGVGGVFAPALFMGSMMGHFFGRLVNKMAFWGQTVPLSSFTLVGMAGLMAGVLHAPLTAIFLIAELTGGHTLFVPLMMTAAISFSISKYYLKHSFYSKSLALKGELITHNKDQAILTLMDIESVIEKNFIQLTPQMNLGEVVYQGIVKSNRNIFPVVHPETQHLEGVISIDDIRSIMFEHALYNEVTVAEMMKKSVEVIRLETDKMADIMRKFQDTGAWNLPVVREGVYVGFISKSRLLSAYRRKLIYFSNS</sequence>
<evidence type="ECO:0000256" key="11">
    <source>
        <dbReference type="SAM" id="Phobius"/>
    </source>
</evidence>
<dbReference type="Gene3D" id="1.10.3080.10">
    <property type="entry name" value="Clc chloride channel"/>
    <property type="match status" value="1"/>
</dbReference>
<feature type="transmembrane region" description="Helical" evidence="11">
    <location>
        <begin position="193"/>
        <end position="216"/>
    </location>
</feature>
<feature type="domain" description="CBS" evidence="12">
    <location>
        <begin position="538"/>
        <end position="595"/>
    </location>
</feature>
<dbReference type="PRINTS" id="PR00762">
    <property type="entry name" value="CLCHANNEL"/>
</dbReference>
<dbReference type="PANTHER" id="PTHR43427">
    <property type="entry name" value="CHLORIDE CHANNEL PROTEIN CLC-E"/>
    <property type="match status" value="1"/>
</dbReference>
<reference evidence="14" key="1">
    <citation type="submission" date="2017-06" db="EMBL/GenBank/DDBJ databases">
        <title>Capnocytophaga spp. assemblies.</title>
        <authorList>
            <person name="Gulvik C.A."/>
        </authorList>
    </citation>
    <scope>NUCLEOTIDE SEQUENCE [LARGE SCALE GENOMIC DNA]</scope>
    <source>
        <strain evidence="14">H5594</strain>
    </source>
</reference>
<dbReference type="InterPro" id="IPR014743">
    <property type="entry name" value="Cl-channel_core"/>
</dbReference>
<evidence type="ECO:0000256" key="9">
    <source>
        <dbReference type="ARBA" id="ARBA00023303"/>
    </source>
</evidence>
<dbReference type="EMBL" id="CP022388">
    <property type="protein sequence ID" value="ATA92194.1"/>
    <property type="molecule type" value="Genomic_DNA"/>
</dbReference>
<feature type="domain" description="CBS" evidence="12">
    <location>
        <begin position="471"/>
        <end position="532"/>
    </location>
</feature>
<dbReference type="Proteomes" id="UP000243136">
    <property type="component" value="Chromosome"/>
</dbReference>
<evidence type="ECO:0000256" key="2">
    <source>
        <dbReference type="ARBA" id="ARBA00022448"/>
    </source>
</evidence>
<keyword evidence="7" id="KW-0869">Chloride channel</keyword>
<dbReference type="Pfam" id="PF00654">
    <property type="entry name" value="Voltage_CLC"/>
    <property type="match status" value="1"/>
</dbReference>
<keyword evidence="2" id="KW-0813">Transport</keyword>
<dbReference type="InterPro" id="IPR046342">
    <property type="entry name" value="CBS_dom_sf"/>
</dbReference>
<evidence type="ECO:0000256" key="5">
    <source>
        <dbReference type="ARBA" id="ARBA00023065"/>
    </source>
</evidence>
<dbReference type="CDD" id="cd00400">
    <property type="entry name" value="Voltage_gated_ClC"/>
    <property type="match status" value="1"/>
</dbReference>
<proteinExistence type="predicted"/>
<dbReference type="Pfam" id="PF00571">
    <property type="entry name" value="CBS"/>
    <property type="match status" value="2"/>
</dbReference>